<evidence type="ECO:0000256" key="1">
    <source>
        <dbReference type="SAM" id="MobiDB-lite"/>
    </source>
</evidence>
<feature type="non-terminal residue" evidence="2">
    <location>
        <position position="1"/>
    </location>
</feature>
<dbReference type="AlphaFoldDB" id="A0A4Y2X234"/>
<dbReference type="EMBL" id="BGPR01070293">
    <property type="protein sequence ID" value="GBO43749.1"/>
    <property type="molecule type" value="Genomic_DNA"/>
</dbReference>
<proteinExistence type="predicted"/>
<dbReference type="Proteomes" id="UP000499080">
    <property type="component" value="Unassembled WGS sequence"/>
</dbReference>
<organism evidence="2 4">
    <name type="scientific">Araneus ventricosus</name>
    <name type="common">Orbweaver spider</name>
    <name type="synonym">Epeira ventricosa</name>
    <dbReference type="NCBI Taxonomy" id="182803"/>
    <lineage>
        <taxon>Eukaryota</taxon>
        <taxon>Metazoa</taxon>
        <taxon>Ecdysozoa</taxon>
        <taxon>Arthropoda</taxon>
        <taxon>Chelicerata</taxon>
        <taxon>Arachnida</taxon>
        <taxon>Araneae</taxon>
        <taxon>Araneomorphae</taxon>
        <taxon>Entelegynae</taxon>
        <taxon>Araneoidea</taxon>
        <taxon>Araneidae</taxon>
        <taxon>Araneus</taxon>
    </lineage>
</organism>
<feature type="region of interest" description="Disordered" evidence="1">
    <location>
        <begin position="29"/>
        <end position="56"/>
    </location>
</feature>
<evidence type="ECO:0000313" key="3">
    <source>
        <dbReference type="EMBL" id="GBO43749.1"/>
    </source>
</evidence>
<reference evidence="2 4" key="1">
    <citation type="journal article" date="2019" name="Sci. Rep.">
        <title>Orb-weaving spider Araneus ventricosus genome elucidates the spidroin gene catalogue.</title>
        <authorList>
            <person name="Kono N."/>
            <person name="Nakamura H."/>
            <person name="Ohtoshi R."/>
            <person name="Moran D.A.P."/>
            <person name="Shinohara A."/>
            <person name="Yoshida Y."/>
            <person name="Fujiwara M."/>
            <person name="Mori M."/>
            <person name="Tomita M."/>
            <person name="Arakawa K."/>
        </authorList>
    </citation>
    <scope>NUCLEOTIDE SEQUENCE [LARGE SCALE GENOMIC DNA]</scope>
</reference>
<name>A0A4Y2X234_ARAVE</name>
<protein>
    <submittedName>
        <fullName evidence="2">Uncharacterized protein</fullName>
    </submittedName>
</protein>
<sequence length="56" mass="6066">ASHLLARSRLRSRIPLKIRHVSGLLRRKSDVDQRPPAGAVRKFGEGGASSGVVHVI</sequence>
<gene>
    <name evidence="2" type="ORF">AVEN_1311_1</name>
    <name evidence="3" type="ORF">AVEN_90893_1</name>
</gene>
<keyword evidence="4" id="KW-1185">Reference proteome</keyword>
<accession>A0A4Y2X234</accession>
<evidence type="ECO:0000313" key="4">
    <source>
        <dbReference type="Proteomes" id="UP000499080"/>
    </source>
</evidence>
<evidence type="ECO:0000313" key="2">
    <source>
        <dbReference type="EMBL" id="GBO43745.1"/>
    </source>
</evidence>
<comment type="caution">
    <text evidence="2">The sequence shown here is derived from an EMBL/GenBank/DDBJ whole genome shotgun (WGS) entry which is preliminary data.</text>
</comment>
<dbReference type="EMBL" id="BGPR01070286">
    <property type="protein sequence ID" value="GBO43745.1"/>
    <property type="molecule type" value="Genomic_DNA"/>
</dbReference>